<accession>A0ABX5WTM5</accession>
<protein>
    <submittedName>
        <fullName evidence="2">Uncharacterized protein</fullName>
    </submittedName>
</protein>
<sequence length="370" mass="39828">MLMDSTASLPAEAIALLQTAKSICPAEVAGAKQFLQLLYRSWHLGSNANDAELSSSVSTNGVLANSAPANKVPANSLLTPSGYPLEFTFRSSKSELAYTAEPGLAQSKVIEKWAFAHELESRADTQLNPLLAQLIAQPAQHFGCWLGVCHKGAKQNFKIYQEVTSAMAEPVRNQLYASLMANVSLTTNVRSGALFTPTLLGVLPADKDTTEYYGQVENPSFSVLHKLYRASGKAAILPCVLNYLAELAALPRDEVFTKLKIGLSFKITNSQVSCITLFCHASQLFSSNFQARTRWLAMVGQLSGEAQLYLQLTASLQAESLLEHDCPQLVHGLVGLGAGDGNHIECSIGLRPFSPSPKEQTAKAQGAKDV</sequence>
<name>A0ABX5WTM5_9GAMM</name>
<evidence type="ECO:0000313" key="2">
    <source>
        <dbReference type="EMBL" id="QDO82450.1"/>
    </source>
</evidence>
<organism evidence="2 3">
    <name type="scientific">Shewanella psychropiezotolerans</name>
    <dbReference type="NCBI Taxonomy" id="2593655"/>
    <lineage>
        <taxon>Bacteria</taxon>
        <taxon>Pseudomonadati</taxon>
        <taxon>Pseudomonadota</taxon>
        <taxon>Gammaproteobacteria</taxon>
        <taxon>Alteromonadales</taxon>
        <taxon>Shewanellaceae</taxon>
        <taxon>Shewanella</taxon>
    </lineage>
</organism>
<gene>
    <name evidence="2" type="ORF">FM037_03325</name>
</gene>
<feature type="region of interest" description="Disordered" evidence="1">
    <location>
        <begin position="350"/>
        <end position="370"/>
    </location>
</feature>
<dbReference type="Proteomes" id="UP000315947">
    <property type="component" value="Chromosome"/>
</dbReference>
<keyword evidence="3" id="KW-1185">Reference proteome</keyword>
<reference evidence="2 3" key="1">
    <citation type="submission" date="2019-07" db="EMBL/GenBank/DDBJ databases">
        <title>Shewanella sp. YLB-06 whole genomic sequence.</title>
        <authorList>
            <person name="Yu L."/>
        </authorList>
    </citation>
    <scope>NUCLEOTIDE SEQUENCE [LARGE SCALE GENOMIC DNA]</scope>
    <source>
        <strain evidence="2 3">YLB-06</strain>
    </source>
</reference>
<evidence type="ECO:0000313" key="3">
    <source>
        <dbReference type="Proteomes" id="UP000315947"/>
    </source>
</evidence>
<evidence type="ECO:0000256" key="1">
    <source>
        <dbReference type="SAM" id="MobiDB-lite"/>
    </source>
</evidence>
<dbReference type="EMBL" id="CP041614">
    <property type="protein sequence ID" value="QDO82450.1"/>
    <property type="molecule type" value="Genomic_DNA"/>
</dbReference>
<dbReference type="RefSeq" id="WP_144044839.1">
    <property type="nucleotide sequence ID" value="NZ_CP041614.1"/>
</dbReference>
<proteinExistence type="predicted"/>